<dbReference type="Proteomes" id="UP001153269">
    <property type="component" value="Unassembled WGS sequence"/>
</dbReference>
<keyword evidence="2" id="KW-1185">Reference proteome</keyword>
<gene>
    <name evidence="1" type="ORF">PLEPLA_LOCUS43234</name>
</gene>
<reference evidence="1" key="1">
    <citation type="submission" date="2020-03" db="EMBL/GenBank/DDBJ databases">
        <authorList>
            <person name="Weist P."/>
        </authorList>
    </citation>
    <scope>NUCLEOTIDE SEQUENCE</scope>
</reference>
<proteinExistence type="predicted"/>
<accession>A0A9N7Z4P0</accession>
<name>A0A9N7Z4P0_PLEPL</name>
<evidence type="ECO:0000313" key="1">
    <source>
        <dbReference type="EMBL" id="CAB1455458.1"/>
    </source>
</evidence>
<organism evidence="1 2">
    <name type="scientific">Pleuronectes platessa</name>
    <name type="common">European plaice</name>
    <dbReference type="NCBI Taxonomy" id="8262"/>
    <lineage>
        <taxon>Eukaryota</taxon>
        <taxon>Metazoa</taxon>
        <taxon>Chordata</taxon>
        <taxon>Craniata</taxon>
        <taxon>Vertebrata</taxon>
        <taxon>Euteleostomi</taxon>
        <taxon>Actinopterygii</taxon>
        <taxon>Neopterygii</taxon>
        <taxon>Teleostei</taxon>
        <taxon>Neoteleostei</taxon>
        <taxon>Acanthomorphata</taxon>
        <taxon>Carangaria</taxon>
        <taxon>Pleuronectiformes</taxon>
        <taxon>Pleuronectoidei</taxon>
        <taxon>Pleuronectidae</taxon>
        <taxon>Pleuronectes</taxon>
    </lineage>
</organism>
<protein>
    <submittedName>
        <fullName evidence="1">Uncharacterized protein</fullName>
    </submittedName>
</protein>
<comment type="caution">
    <text evidence="1">The sequence shown here is derived from an EMBL/GenBank/DDBJ whole genome shotgun (WGS) entry which is preliminary data.</text>
</comment>
<dbReference type="EMBL" id="CADEAL010004257">
    <property type="protein sequence ID" value="CAB1455458.1"/>
    <property type="molecule type" value="Genomic_DNA"/>
</dbReference>
<evidence type="ECO:0000313" key="2">
    <source>
        <dbReference type="Proteomes" id="UP001153269"/>
    </source>
</evidence>
<dbReference type="AlphaFoldDB" id="A0A9N7Z4P0"/>
<sequence length="101" mass="12012">MLANAEHGHLVYLFTERKSWLGRKFLGDFARQRLITVQQPNLGLETPRHPDTAHWSRDQTSTCCLAILDRDWFEWYYDQYHQHQIREEVWAEAELPGTDLG</sequence>